<keyword evidence="3" id="KW-0677">Repeat</keyword>
<evidence type="ECO:0000313" key="7">
    <source>
        <dbReference type="Proteomes" id="UP000075886"/>
    </source>
</evidence>
<dbReference type="PRINTS" id="PR00019">
    <property type="entry name" value="LEURICHRPT"/>
</dbReference>
<protein>
    <recommendedName>
        <fullName evidence="8">LRRCT domain-containing protein</fullName>
    </recommendedName>
</protein>
<dbReference type="InterPro" id="IPR032675">
    <property type="entry name" value="LRR_dom_sf"/>
</dbReference>
<dbReference type="Gene3D" id="3.80.10.10">
    <property type="entry name" value="Ribonuclease Inhibitor"/>
    <property type="match status" value="3"/>
</dbReference>
<evidence type="ECO:0000256" key="4">
    <source>
        <dbReference type="SAM" id="Phobius"/>
    </source>
</evidence>
<organism evidence="6 7">
    <name type="scientific">Anopheles farauti</name>
    <dbReference type="NCBI Taxonomy" id="69004"/>
    <lineage>
        <taxon>Eukaryota</taxon>
        <taxon>Metazoa</taxon>
        <taxon>Ecdysozoa</taxon>
        <taxon>Arthropoda</taxon>
        <taxon>Hexapoda</taxon>
        <taxon>Insecta</taxon>
        <taxon>Pterygota</taxon>
        <taxon>Neoptera</taxon>
        <taxon>Endopterygota</taxon>
        <taxon>Diptera</taxon>
        <taxon>Nematocera</taxon>
        <taxon>Culicoidea</taxon>
        <taxon>Culicidae</taxon>
        <taxon>Anophelinae</taxon>
        <taxon>Anopheles</taxon>
    </lineage>
</organism>
<keyword evidence="1" id="KW-0433">Leucine-rich repeat</keyword>
<accession>A0A182QLN0</accession>
<dbReference type="PANTHER" id="PTHR24373">
    <property type="entry name" value="SLIT RELATED LEUCINE-RICH REPEAT NEURONAL PROTEIN"/>
    <property type="match status" value="1"/>
</dbReference>
<name>A0A182QLN0_9DIPT</name>
<dbReference type="Pfam" id="PF13306">
    <property type="entry name" value="LRR_5"/>
    <property type="match status" value="1"/>
</dbReference>
<evidence type="ECO:0000256" key="3">
    <source>
        <dbReference type="ARBA" id="ARBA00022737"/>
    </source>
</evidence>
<reference evidence="7" key="1">
    <citation type="submission" date="2014-01" db="EMBL/GenBank/DDBJ databases">
        <title>The Genome Sequence of Anopheles farauti FAR1 (V2).</title>
        <authorList>
            <consortium name="The Broad Institute Genomics Platform"/>
            <person name="Neafsey D.E."/>
            <person name="Besansky N."/>
            <person name="Howell P."/>
            <person name="Walton C."/>
            <person name="Young S.K."/>
            <person name="Zeng Q."/>
            <person name="Gargeya S."/>
            <person name="Fitzgerald M."/>
            <person name="Haas B."/>
            <person name="Abouelleil A."/>
            <person name="Allen A.W."/>
            <person name="Alvarado L."/>
            <person name="Arachchi H.M."/>
            <person name="Berlin A.M."/>
            <person name="Chapman S.B."/>
            <person name="Gainer-Dewar J."/>
            <person name="Goldberg J."/>
            <person name="Griggs A."/>
            <person name="Gujja S."/>
            <person name="Hansen M."/>
            <person name="Howarth C."/>
            <person name="Imamovic A."/>
            <person name="Ireland A."/>
            <person name="Larimer J."/>
            <person name="McCowan C."/>
            <person name="Murphy C."/>
            <person name="Pearson M."/>
            <person name="Poon T.W."/>
            <person name="Priest M."/>
            <person name="Roberts A."/>
            <person name="Saif S."/>
            <person name="Shea T."/>
            <person name="Sisk P."/>
            <person name="Sykes S."/>
            <person name="Wortman J."/>
            <person name="Nusbaum C."/>
            <person name="Birren B."/>
        </authorList>
    </citation>
    <scope>NUCLEOTIDE SEQUENCE [LARGE SCALE GENOMIC DNA]</scope>
    <source>
        <strain evidence="7">FAR1</strain>
    </source>
</reference>
<dbReference type="InterPro" id="IPR003591">
    <property type="entry name" value="Leu-rich_rpt_typical-subtyp"/>
</dbReference>
<dbReference type="VEuPathDB" id="VectorBase:AFAF012696"/>
<dbReference type="Pfam" id="PF13855">
    <property type="entry name" value="LRR_8"/>
    <property type="match status" value="2"/>
</dbReference>
<evidence type="ECO:0000256" key="5">
    <source>
        <dbReference type="SAM" id="SignalP"/>
    </source>
</evidence>
<evidence type="ECO:0008006" key="8">
    <source>
        <dbReference type="Google" id="ProtNLM"/>
    </source>
</evidence>
<dbReference type="Proteomes" id="UP000075886">
    <property type="component" value="Unassembled WGS sequence"/>
</dbReference>
<dbReference type="AlphaFoldDB" id="A0A182QLN0"/>
<feature type="signal peptide" evidence="5">
    <location>
        <begin position="1"/>
        <end position="32"/>
    </location>
</feature>
<evidence type="ECO:0000256" key="2">
    <source>
        <dbReference type="ARBA" id="ARBA00022729"/>
    </source>
</evidence>
<sequence>MTTMRQKTTYHGSLVLTIIALFLIPTSHIAFADDAVNQTTSAAVNSTVVTESVTQTTIAGELTSNICQNCRCSKDAGVVECRNKPLEPKTFSFEQWESLVASGFNVKSVVIISSALREVTRFPPMNITILDLSHNEIETIEKPCFKNLSSLEVLDLSHNRLKTESLTPEIFVGHYSADDYEPLKKLRILRLGANELHSLNQDLFEHLPALEELSLELNPFKVIDRQSEIALASIDRLVSLDLSYMELEEIPIYLFHTPRGLRYLNLTGNLLEKVPPALAYATGLTWLSLDENPIGSVVMGAEFPSLKKLTFLSLSYMSQLKVIGRGAFSGLEALQEIHITNNPHLSYLHARAFMRNDTDNPDRIDWPPVKRLYLHNNNLSYIDAQMLVQWDSMEVIDVRVNPWACDCSNRWLLLTLLPIIERTTPAILNNIDCNSPPQMKGLSMVDLEHKQTHMRCPDGAGNNPANDGALLMGLLIGVLLAIPLTAAVWCVYKRGCFGLFGQTSPASYSRAFYSRTTLNEEF</sequence>
<keyword evidence="4" id="KW-0812">Transmembrane</keyword>
<feature type="chain" id="PRO_5008132984" description="LRRCT domain-containing protein" evidence="5">
    <location>
        <begin position="33"/>
        <end position="522"/>
    </location>
</feature>
<dbReference type="EnsemblMetazoa" id="AFAF012696-RA">
    <property type="protein sequence ID" value="AFAF012696-PA"/>
    <property type="gene ID" value="AFAF012696"/>
</dbReference>
<evidence type="ECO:0000256" key="1">
    <source>
        <dbReference type="ARBA" id="ARBA00022614"/>
    </source>
</evidence>
<dbReference type="InterPro" id="IPR050328">
    <property type="entry name" value="Dev_Immune_Receptor"/>
</dbReference>
<dbReference type="InterPro" id="IPR026906">
    <property type="entry name" value="LRR_5"/>
</dbReference>
<dbReference type="SUPFAM" id="SSF52058">
    <property type="entry name" value="L domain-like"/>
    <property type="match status" value="1"/>
</dbReference>
<dbReference type="SMART" id="SM00369">
    <property type="entry name" value="LRR_TYP"/>
    <property type="match status" value="8"/>
</dbReference>
<dbReference type="STRING" id="69004.A0A182QLN0"/>
<dbReference type="PANTHER" id="PTHR24373:SF392">
    <property type="entry name" value="NEPHROCAN"/>
    <property type="match status" value="1"/>
</dbReference>
<keyword evidence="4" id="KW-1133">Transmembrane helix</keyword>
<proteinExistence type="predicted"/>
<feature type="transmembrane region" description="Helical" evidence="4">
    <location>
        <begin position="470"/>
        <end position="492"/>
    </location>
</feature>
<dbReference type="InterPro" id="IPR001611">
    <property type="entry name" value="Leu-rich_rpt"/>
</dbReference>
<keyword evidence="4" id="KW-0472">Membrane</keyword>
<reference evidence="6" key="2">
    <citation type="submission" date="2020-05" db="UniProtKB">
        <authorList>
            <consortium name="EnsemblMetazoa"/>
        </authorList>
    </citation>
    <scope>IDENTIFICATION</scope>
    <source>
        <strain evidence="6">FAR1</strain>
    </source>
</reference>
<dbReference type="EMBL" id="AXCN02001027">
    <property type="status" value="NOT_ANNOTATED_CDS"/>
    <property type="molecule type" value="Genomic_DNA"/>
</dbReference>
<evidence type="ECO:0000313" key="6">
    <source>
        <dbReference type="EnsemblMetazoa" id="AFAF012696-PA"/>
    </source>
</evidence>
<keyword evidence="7" id="KW-1185">Reference proteome</keyword>
<keyword evidence="2 5" id="KW-0732">Signal</keyword>
<dbReference type="PROSITE" id="PS51450">
    <property type="entry name" value="LRR"/>
    <property type="match status" value="1"/>
</dbReference>